<evidence type="ECO:0000256" key="1">
    <source>
        <dbReference type="SAM" id="SignalP"/>
    </source>
</evidence>
<keyword evidence="3" id="KW-1185">Reference proteome</keyword>
<protein>
    <submittedName>
        <fullName evidence="2">Uncharacterized protein</fullName>
    </submittedName>
</protein>
<evidence type="ECO:0000313" key="2">
    <source>
        <dbReference type="EMBL" id="TDE23992.1"/>
    </source>
</evidence>
<dbReference type="AlphaFoldDB" id="A0A4R5E4Q0"/>
<keyword evidence="1" id="KW-0732">Signal</keyword>
<name>A0A4R5E4Q0_9ACTN</name>
<feature type="signal peptide" evidence="1">
    <location>
        <begin position="1"/>
        <end position="25"/>
    </location>
</feature>
<dbReference type="Proteomes" id="UP000295136">
    <property type="component" value="Unassembled WGS sequence"/>
</dbReference>
<reference evidence="2 3" key="1">
    <citation type="submission" date="2019-03" db="EMBL/GenBank/DDBJ databases">
        <title>Draft genome sequences of novel Actinobacteria.</title>
        <authorList>
            <person name="Sahin N."/>
            <person name="Ay H."/>
            <person name="Saygin H."/>
        </authorList>
    </citation>
    <scope>NUCLEOTIDE SEQUENCE [LARGE SCALE GENOMIC DNA]</scope>
    <source>
        <strain evidence="2 3">6K102</strain>
    </source>
</reference>
<dbReference type="RefSeq" id="WP_132641244.1">
    <property type="nucleotide sequence ID" value="NZ_SMLD01000262.1"/>
</dbReference>
<accession>A0A4R5E4Q0</accession>
<proteinExistence type="predicted"/>
<organism evidence="2 3">
    <name type="scientific">Nonomuraea mesophila</name>
    <dbReference type="NCBI Taxonomy" id="2530382"/>
    <lineage>
        <taxon>Bacteria</taxon>
        <taxon>Bacillati</taxon>
        <taxon>Actinomycetota</taxon>
        <taxon>Actinomycetes</taxon>
        <taxon>Streptosporangiales</taxon>
        <taxon>Streptosporangiaceae</taxon>
        <taxon>Nonomuraea</taxon>
    </lineage>
</organism>
<feature type="chain" id="PRO_5020677332" evidence="1">
    <location>
        <begin position="26"/>
        <end position="151"/>
    </location>
</feature>
<gene>
    <name evidence="2" type="ORF">E1295_45585</name>
</gene>
<sequence length="151" mass="15745">MRSRSWAALAAALAALLLTAQPASARATVEFAADSGDRCRHGVTEGTLEWVEGPVIRPAVQVEGTLSDSDPLSICAPDDMHSVVTFTAYHGDTVVASGTQKADDATVKVSLGLSDATGVTSIERVVVQVCRYTNSPIGTGYCGEAAEYKMP</sequence>
<evidence type="ECO:0000313" key="3">
    <source>
        <dbReference type="Proteomes" id="UP000295136"/>
    </source>
</evidence>
<dbReference type="EMBL" id="SMLD01000262">
    <property type="protein sequence ID" value="TDE23992.1"/>
    <property type="molecule type" value="Genomic_DNA"/>
</dbReference>
<comment type="caution">
    <text evidence="2">The sequence shown here is derived from an EMBL/GenBank/DDBJ whole genome shotgun (WGS) entry which is preliminary data.</text>
</comment>